<accession>A0A8H3F599</accession>
<reference evidence="2" key="1">
    <citation type="submission" date="2021-03" db="EMBL/GenBank/DDBJ databases">
        <authorList>
            <person name="Tagirdzhanova G."/>
        </authorList>
    </citation>
    <scope>NUCLEOTIDE SEQUENCE</scope>
</reference>
<feature type="region of interest" description="Disordered" evidence="1">
    <location>
        <begin position="1"/>
        <end position="27"/>
    </location>
</feature>
<feature type="compositionally biased region" description="Polar residues" evidence="1">
    <location>
        <begin position="390"/>
        <end position="409"/>
    </location>
</feature>
<organism evidence="2 3">
    <name type="scientific">Alectoria fallacina</name>
    <dbReference type="NCBI Taxonomy" id="1903189"/>
    <lineage>
        <taxon>Eukaryota</taxon>
        <taxon>Fungi</taxon>
        <taxon>Dikarya</taxon>
        <taxon>Ascomycota</taxon>
        <taxon>Pezizomycotina</taxon>
        <taxon>Lecanoromycetes</taxon>
        <taxon>OSLEUM clade</taxon>
        <taxon>Lecanoromycetidae</taxon>
        <taxon>Lecanorales</taxon>
        <taxon>Lecanorineae</taxon>
        <taxon>Parmeliaceae</taxon>
        <taxon>Alectoria</taxon>
    </lineage>
</organism>
<dbReference type="Proteomes" id="UP000664203">
    <property type="component" value="Unassembled WGS sequence"/>
</dbReference>
<gene>
    <name evidence="2" type="ORF">ALECFALPRED_001227</name>
</gene>
<comment type="caution">
    <text evidence="2">The sequence shown here is derived from an EMBL/GenBank/DDBJ whole genome shotgun (WGS) entry which is preliminary data.</text>
</comment>
<sequence length="529" mass="58458">MSKAGHLTRSISKGVRPPDPPAHDTNYVNVSQAPYCALSPQPRGGFGRRLHSDETVIGIALDSSRQNPSRTLPPDDRDVDVSYVCSLPEDPAHTLGIVYEKSSGGKGIKRKGNKWKSIGSLFGRREVRSISPFYQLDQRQKLEPAKQLITQNYLETTALRRKRADSNHGNKAPRAGSSTGMPGEKSSGLLRRNSSRRRGLRGRKVEEPQPGMQRIPAKYSSHAIAEDVDRREDQEGCLMPGPSLLQVEIPCVELERYSVMFGDVLEPEKRQSKPQPSLLARRQTYLEALHTVADMNGEPFNLDLQKSDMRADSISSKSSKSPSFSLFPSTPLSARSPVNKLLPKPSPLSRSVTAPSHQLSPPRPSIKKSKTQDQEHVLLIVHNSEDIPGTPTSHGRQPGSDPSQCSADSTTASFLESAEYPGYSTIEMDPPTSTQGARQDFLQRVFPARNSSMKKLASMELRYRHQGEDLVGAAAEVSVARQISISRRQRQFLVPIVAKTARQPTQPLICEQSTTEESRKSHHLTLEDA</sequence>
<evidence type="ECO:0000313" key="2">
    <source>
        <dbReference type="EMBL" id="CAF9919586.1"/>
    </source>
</evidence>
<dbReference type="EMBL" id="CAJPDR010000126">
    <property type="protein sequence ID" value="CAF9919586.1"/>
    <property type="molecule type" value="Genomic_DNA"/>
</dbReference>
<name>A0A8H3F599_9LECA</name>
<feature type="region of interest" description="Disordered" evidence="1">
    <location>
        <begin position="385"/>
        <end position="409"/>
    </location>
</feature>
<proteinExistence type="predicted"/>
<protein>
    <submittedName>
        <fullName evidence="2">Uncharacterized protein</fullName>
    </submittedName>
</protein>
<dbReference type="OrthoDB" id="5404004at2759"/>
<dbReference type="AlphaFoldDB" id="A0A8H3F599"/>
<evidence type="ECO:0000256" key="1">
    <source>
        <dbReference type="SAM" id="MobiDB-lite"/>
    </source>
</evidence>
<feature type="region of interest" description="Disordered" evidence="1">
    <location>
        <begin position="160"/>
        <end position="219"/>
    </location>
</feature>
<evidence type="ECO:0000313" key="3">
    <source>
        <dbReference type="Proteomes" id="UP000664203"/>
    </source>
</evidence>
<feature type="region of interest" description="Disordered" evidence="1">
    <location>
        <begin position="311"/>
        <end position="373"/>
    </location>
</feature>
<feature type="compositionally biased region" description="Low complexity" evidence="1">
    <location>
        <begin position="313"/>
        <end position="333"/>
    </location>
</feature>
<feature type="compositionally biased region" description="Basic residues" evidence="1">
    <location>
        <begin position="193"/>
        <end position="202"/>
    </location>
</feature>
<keyword evidence="3" id="KW-1185">Reference proteome</keyword>
<feature type="compositionally biased region" description="Polar residues" evidence="1">
    <location>
        <begin position="348"/>
        <end position="359"/>
    </location>
</feature>